<dbReference type="AlphaFoldDB" id="S4P8H8"/>
<organism evidence="1">
    <name type="scientific">Pararge aegeria</name>
    <name type="common">speckled wood butterfly</name>
    <dbReference type="NCBI Taxonomy" id="116150"/>
    <lineage>
        <taxon>Eukaryota</taxon>
        <taxon>Metazoa</taxon>
        <taxon>Ecdysozoa</taxon>
        <taxon>Arthropoda</taxon>
        <taxon>Hexapoda</taxon>
        <taxon>Insecta</taxon>
        <taxon>Pterygota</taxon>
        <taxon>Neoptera</taxon>
        <taxon>Endopterygota</taxon>
        <taxon>Lepidoptera</taxon>
        <taxon>Glossata</taxon>
        <taxon>Ditrysia</taxon>
        <taxon>Papilionoidea</taxon>
        <taxon>Nymphalidae</taxon>
        <taxon>Satyrinae</taxon>
        <taxon>Satyrini</taxon>
        <taxon>Parargina</taxon>
        <taxon>Pararge</taxon>
    </lineage>
</organism>
<proteinExistence type="predicted"/>
<accession>S4P8H8</accession>
<reference evidence="1" key="1">
    <citation type="journal article" date="2013" name="BMC Genomics">
        <title>Unscrambling butterfly oogenesis.</title>
        <authorList>
            <person name="Carter J.M."/>
            <person name="Baker S.C."/>
            <person name="Pink R."/>
            <person name="Carter D.R."/>
            <person name="Collins A."/>
            <person name="Tomlin J."/>
            <person name="Gibbs M."/>
            <person name="Breuker C.J."/>
        </authorList>
    </citation>
    <scope>NUCLEOTIDE SEQUENCE</scope>
    <source>
        <tissue evidence="1">Ovary</tissue>
    </source>
</reference>
<protein>
    <submittedName>
        <fullName evidence="1">Uncharacterized protein</fullName>
    </submittedName>
</protein>
<name>S4P8H8_9NEOP</name>
<sequence length="81" mass="9222">MCSFKIVSKAHRMFLYLDCHQSNIYVCEIYKLLNSRTSLQLAGLSSKQSSLLCRTNSEHRTGLEKLGHTPTKVHVSSAIYF</sequence>
<dbReference type="EMBL" id="GAIX01009475">
    <property type="protein sequence ID" value="JAA83085.1"/>
    <property type="molecule type" value="Transcribed_RNA"/>
</dbReference>
<evidence type="ECO:0000313" key="1">
    <source>
        <dbReference type="EMBL" id="JAA83085.1"/>
    </source>
</evidence>
<reference evidence="1" key="2">
    <citation type="submission" date="2013-05" db="EMBL/GenBank/DDBJ databases">
        <authorList>
            <person name="Carter J.-M."/>
            <person name="Baker S.C."/>
            <person name="Pink R."/>
            <person name="Carter D.R.F."/>
            <person name="Collins A."/>
            <person name="Tomlin J."/>
            <person name="Gibbs M."/>
            <person name="Breuker C.J."/>
        </authorList>
    </citation>
    <scope>NUCLEOTIDE SEQUENCE</scope>
    <source>
        <tissue evidence="1">Ovary</tissue>
    </source>
</reference>